<dbReference type="GO" id="GO:0003677">
    <property type="term" value="F:DNA binding"/>
    <property type="evidence" value="ECO:0007669"/>
    <property type="project" value="InterPro"/>
</dbReference>
<dbReference type="InterPro" id="IPR002559">
    <property type="entry name" value="Transposase_11"/>
</dbReference>
<evidence type="ECO:0000259" key="1">
    <source>
        <dbReference type="Pfam" id="PF01609"/>
    </source>
</evidence>
<dbReference type="Pfam" id="PF01609">
    <property type="entry name" value="DDE_Tnp_1"/>
    <property type="match status" value="1"/>
</dbReference>
<proteinExistence type="predicted"/>
<dbReference type="GO" id="GO:0004803">
    <property type="term" value="F:transposase activity"/>
    <property type="evidence" value="ECO:0007669"/>
    <property type="project" value="InterPro"/>
</dbReference>
<evidence type="ECO:0000313" key="2">
    <source>
        <dbReference type="EMBL" id="PEQ02856.1"/>
    </source>
</evidence>
<organism evidence="2 3">
    <name type="scientific">Bacillus toyonensis</name>
    <dbReference type="NCBI Taxonomy" id="155322"/>
    <lineage>
        <taxon>Bacteria</taxon>
        <taxon>Bacillati</taxon>
        <taxon>Bacillota</taxon>
        <taxon>Bacilli</taxon>
        <taxon>Bacillales</taxon>
        <taxon>Bacillaceae</taxon>
        <taxon>Bacillus</taxon>
        <taxon>Bacillus cereus group</taxon>
    </lineage>
</organism>
<reference evidence="2 3" key="1">
    <citation type="submission" date="2017-09" db="EMBL/GenBank/DDBJ databases">
        <title>Large-scale bioinformatics analysis of Bacillus genomes uncovers conserved roles of natural products in bacterial physiology.</title>
        <authorList>
            <consortium name="Agbiome Team Llc"/>
            <person name="Bleich R.M."/>
            <person name="Grubbs K.J."/>
            <person name="Santa Maria K.C."/>
            <person name="Allen S.E."/>
            <person name="Farag S."/>
            <person name="Shank E.A."/>
            <person name="Bowers A."/>
        </authorList>
    </citation>
    <scope>NUCLEOTIDE SEQUENCE [LARGE SCALE GENOMIC DNA]</scope>
    <source>
        <strain evidence="2 3">AFS021349</strain>
    </source>
</reference>
<evidence type="ECO:0000313" key="3">
    <source>
        <dbReference type="Proteomes" id="UP000220841"/>
    </source>
</evidence>
<feature type="domain" description="Transposase IS4-like" evidence="1">
    <location>
        <begin position="4"/>
        <end position="136"/>
    </location>
</feature>
<protein>
    <submittedName>
        <fullName evidence="2">IS982 family transposase</fullName>
    </submittedName>
</protein>
<sequence>YNSTKEIYYYGVKISAAVTESGFPVAYVVSSPKIHDVKLLEILVKEASVCHILGDKGYISGSIQEKIARKGVTITTPLRKNMKAGDKINDTLLGKRRKKIETVFSFLEKLGIQDFRSRSILSFESRLESILLVYCLMLDKARELFGTTLKYSLGCF</sequence>
<accession>A0A2A8HBQ6</accession>
<name>A0A2A8HBQ6_9BACI</name>
<feature type="non-terminal residue" evidence="2">
    <location>
        <position position="1"/>
    </location>
</feature>
<dbReference type="EMBL" id="NUBY01000105">
    <property type="protein sequence ID" value="PEQ02856.1"/>
    <property type="molecule type" value="Genomic_DNA"/>
</dbReference>
<dbReference type="Proteomes" id="UP000220841">
    <property type="component" value="Unassembled WGS sequence"/>
</dbReference>
<dbReference type="NCBIfam" id="NF033520">
    <property type="entry name" value="transpos_IS982"/>
    <property type="match status" value="1"/>
</dbReference>
<dbReference type="RefSeq" id="WP_142950889.1">
    <property type="nucleotide sequence ID" value="NZ_NUBY01000105.1"/>
</dbReference>
<dbReference type="GO" id="GO:0006313">
    <property type="term" value="P:DNA transposition"/>
    <property type="evidence" value="ECO:0007669"/>
    <property type="project" value="InterPro"/>
</dbReference>
<comment type="caution">
    <text evidence="2">The sequence shown here is derived from an EMBL/GenBank/DDBJ whole genome shotgun (WGS) entry which is preliminary data.</text>
</comment>
<gene>
    <name evidence="2" type="ORF">CN585_19370</name>
</gene>
<dbReference type="AlphaFoldDB" id="A0A2A8HBQ6"/>